<organism evidence="2 3">
    <name type="scientific">Posidoniimonas corsicana</name>
    <dbReference type="NCBI Taxonomy" id="1938618"/>
    <lineage>
        <taxon>Bacteria</taxon>
        <taxon>Pseudomonadati</taxon>
        <taxon>Planctomycetota</taxon>
        <taxon>Planctomycetia</taxon>
        <taxon>Pirellulales</taxon>
        <taxon>Lacipirellulaceae</taxon>
        <taxon>Posidoniimonas</taxon>
    </lineage>
</organism>
<protein>
    <submittedName>
        <fullName evidence="2">Circadian clock protein KaiB</fullName>
    </submittedName>
</protein>
<dbReference type="SUPFAM" id="SSF52833">
    <property type="entry name" value="Thioredoxin-like"/>
    <property type="match status" value="1"/>
</dbReference>
<dbReference type="Gene3D" id="3.40.30.10">
    <property type="entry name" value="Glutaredoxin"/>
    <property type="match status" value="1"/>
</dbReference>
<dbReference type="Pfam" id="PF07689">
    <property type="entry name" value="KaiB"/>
    <property type="match status" value="1"/>
</dbReference>
<dbReference type="NCBIfam" id="NF006798">
    <property type="entry name" value="PRK09301.1"/>
    <property type="match status" value="1"/>
</dbReference>
<sequence length="93" mass="10631">MEQSSYVLKLYVTDITPAIQRAIETLRSFCDDELTGCYDFQVIDIREHPQLAENERILAVPTLIKELPPPIRRVIGDLSDRDRVLFGLDLQSG</sequence>
<proteinExistence type="predicted"/>
<comment type="caution">
    <text evidence="2">The sequence shown here is derived from an EMBL/GenBank/DDBJ whole genome shotgun (WGS) entry which is preliminary data.</text>
</comment>
<reference evidence="2 3" key="1">
    <citation type="submission" date="2019-02" db="EMBL/GenBank/DDBJ databases">
        <title>Deep-cultivation of Planctomycetes and their phenomic and genomic characterization uncovers novel biology.</title>
        <authorList>
            <person name="Wiegand S."/>
            <person name="Jogler M."/>
            <person name="Boedeker C."/>
            <person name="Pinto D."/>
            <person name="Vollmers J."/>
            <person name="Rivas-Marin E."/>
            <person name="Kohn T."/>
            <person name="Peeters S.H."/>
            <person name="Heuer A."/>
            <person name="Rast P."/>
            <person name="Oberbeckmann S."/>
            <person name="Bunk B."/>
            <person name="Jeske O."/>
            <person name="Meyerdierks A."/>
            <person name="Storesund J.E."/>
            <person name="Kallscheuer N."/>
            <person name="Luecker S."/>
            <person name="Lage O.M."/>
            <person name="Pohl T."/>
            <person name="Merkel B.J."/>
            <person name="Hornburger P."/>
            <person name="Mueller R.-W."/>
            <person name="Bruemmer F."/>
            <person name="Labrenz M."/>
            <person name="Spormann A.M."/>
            <person name="Op Den Camp H."/>
            <person name="Overmann J."/>
            <person name="Amann R."/>
            <person name="Jetten M.S.M."/>
            <person name="Mascher T."/>
            <person name="Medema M.H."/>
            <person name="Devos D.P."/>
            <person name="Kaster A.-K."/>
            <person name="Ovreas L."/>
            <person name="Rohde M."/>
            <person name="Galperin M.Y."/>
            <person name="Jogler C."/>
        </authorList>
    </citation>
    <scope>NUCLEOTIDE SEQUENCE [LARGE SCALE GENOMIC DNA]</scope>
    <source>
        <strain evidence="2 3">KOR34</strain>
    </source>
</reference>
<feature type="domain" description="KaiB" evidence="1">
    <location>
        <begin position="9"/>
        <end position="90"/>
    </location>
</feature>
<dbReference type="Proteomes" id="UP000316714">
    <property type="component" value="Unassembled WGS sequence"/>
</dbReference>
<name>A0A5C5V6E6_9BACT</name>
<keyword evidence="3" id="KW-1185">Reference proteome</keyword>
<dbReference type="OrthoDB" id="5458519at2"/>
<dbReference type="SMART" id="SM01248">
    <property type="entry name" value="KaiB"/>
    <property type="match status" value="1"/>
</dbReference>
<dbReference type="AlphaFoldDB" id="A0A5C5V6E6"/>
<dbReference type="CDD" id="cd02978">
    <property type="entry name" value="KaiB_like"/>
    <property type="match status" value="1"/>
</dbReference>
<dbReference type="PANTHER" id="PTHR41709:SF2">
    <property type="entry name" value="CIRCADIAN CLOCK PROTEIN KAIB2"/>
    <property type="match status" value="1"/>
</dbReference>
<dbReference type="InterPro" id="IPR039022">
    <property type="entry name" value="KaiB-like"/>
</dbReference>
<dbReference type="InterPro" id="IPR011649">
    <property type="entry name" value="KaiB_domain"/>
</dbReference>
<dbReference type="RefSeq" id="WP_146566161.1">
    <property type="nucleotide sequence ID" value="NZ_SIHJ01000002.1"/>
</dbReference>
<accession>A0A5C5V6E6</accession>
<gene>
    <name evidence="2" type="primary">kaiB</name>
    <name evidence="2" type="ORF">KOR34_33210</name>
</gene>
<dbReference type="InterPro" id="IPR036249">
    <property type="entry name" value="Thioredoxin-like_sf"/>
</dbReference>
<dbReference type="PANTHER" id="PTHR41709">
    <property type="entry name" value="KAIB-LIKE PROTEIN 1"/>
    <property type="match status" value="1"/>
</dbReference>
<dbReference type="GO" id="GO:0048511">
    <property type="term" value="P:rhythmic process"/>
    <property type="evidence" value="ECO:0007669"/>
    <property type="project" value="InterPro"/>
</dbReference>
<evidence type="ECO:0000259" key="1">
    <source>
        <dbReference type="SMART" id="SM01248"/>
    </source>
</evidence>
<evidence type="ECO:0000313" key="3">
    <source>
        <dbReference type="Proteomes" id="UP000316714"/>
    </source>
</evidence>
<evidence type="ECO:0000313" key="2">
    <source>
        <dbReference type="EMBL" id="TWT33489.1"/>
    </source>
</evidence>
<dbReference type="EMBL" id="SIHJ01000002">
    <property type="protein sequence ID" value="TWT33489.1"/>
    <property type="molecule type" value="Genomic_DNA"/>
</dbReference>